<reference evidence="6 7" key="1">
    <citation type="journal article" date="2007" name="Genome Res.">
        <title>Genome characteristics of facultatively symbiotic Frankia sp. strains reflect host range and host plant biogeography.</title>
        <authorList>
            <person name="Normand P."/>
            <person name="Lapierre P."/>
            <person name="Tisa L.S."/>
            <person name="Gogarten J.P."/>
            <person name="Alloisio N."/>
            <person name="Bagnarol E."/>
            <person name="Bassi C.A."/>
            <person name="Berry A.M."/>
            <person name="Bickhart D.M."/>
            <person name="Choisne N."/>
            <person name="Couloux A."/>
            <person name="Cournoyer B."/>
            <person name="Cruveiller S."/>
            <person name="Daubin V."/>
            <person name="Demange N."/>
            <person name="Francino M.P."/>
            <person name="Goltsman E."/>
            <person name="Huang Y."/>
            <person name="Kopp O.R."/>
            <person name="Labarre L."/>
            <person name="Lapidus A."/>
            <person name="Lavire C."/>
            <person name="Marechal J."/>
            <person name="Martinez M."/>
            <person name="Mastronunzio J.E."/>
            <person name="Mullin B.C."/>
            <person name="Niemann J."/>
            <person name="Pujic P."/>
            <person name="Rawnsley T."/>
            <person name="Rouy Z."/>
            <person name="Schenowitz C."/>
            <person name="Sellstedt A."/>
            <person name="Tavares F."/>
            <person name="Tomkins J.P."/>
            <person name="Vallenet D."/>
            <person name="Valverde C."/>
            <person name="Wall L.G."/>
            <person name="Wang Y."/>
            <person name="Medigue C."/>
            <person name="Benson D.R."/>
        </authorList>
    </citation>
    <scope>NUCLEOTIDE SEQUENCE [LARGE SCALE GENOMIC DNA]</scope>
    <source>
        <strain evidence="7">DSM 45818 / CECT 9043 / CcI3</strain>
    </source>
</reference>
<dbReference type="InterPro" id="IPR030678">
    <property type="entry name" value="Peptide/Ni-bd"/>
</dbReference>
<dbReference type="RefSeq" id="WP_011437157.1">
    <property type="nucleotide sequence ID" value="NC_007777.1"/>
</dbReference>
<dbReference type="GO" id="GO:0043190">
    <property type="term" value="C:ATP-binding cassette (ABC) transporter complex"/>
    <property type="evidence" value="ECO:0007669"/>
    <property type="project" value="InterPro"/>
</dbReference>
<feature type="chain" id="PRO_5004210373" evidence="4">
    <location>
        <begin position="29"/>
        <end position="555"/>
    </location>
</feature>
<evidence type="ECO:0000313" key="7">
    <source>
        <dbReference type="Proteomes" id="UP000001937"/>
    </source>
</evidence>
<comment type="similarity">
    <text evidence="1">Belongs to the bacterial solute-binding protein 5 family.</text>
</comment>
<dbReference type="Pfam" id="PF00496">
    <property type="entry name" value="SBP_bac_5"/>
    <property type="match status" value="1"/>
</dbReference>
<evidence type="ECO:0000256" key="4">
    <source>
        <dbReference type="SAM" id="SignalP"/>
    </source>
</evidence>
<dbReference type="STRING" id="106370.Francci3_2767"/>
<feature type="signal peptide" evidence="4">
    <location>
        <begin position="1"/>
        <end position="28"/>
    </location>
</feature>
<keyword evidence="3 4" id="KW-0732">Signal</keyword>
<evidence type="ECO:0000256" key="1">
    <source>
        <dbReference type="ARBA" id="ARBA00005695"/>
    </source>
</evidence>
<dbReference type="InterPro" id="IPR039424">
    <property type="entry name" value="SBP_5"/>
</dbReference>
<dbReference type="PROSITE" id="PS51257">
    <property type="entry name" value="PROKAR_LIPOPROTEIN"/>
    <property type="match status" value="1"/>
</dbReference>
<dbReference type="SUPFAM" id="SSF53850">
    <property type="entry name" value="Periplasmic binding protein-like II"/>
    <property type="match status" value="1"/>
</dbReference>
<name>Q2J9B5_FRACC</name>
<dbReference type="HOGENOM" id="CLU_017028_7_3_11"/>
<dbReference type="GO" id="GO:1904680">
    <property type="term" value="F:peptide transmembrane transporter activity"/>
    <property type="evidence" value="ECO:0007669"/>
    <property type="project" value="TreeGrafter"/>
</dbReference>
<dbReference type="Gene3D" id="3.10.105.10">
    <property type="entry name" value="Dipeptide-binding Protein, Domain 3"/>
    <property type="match status" value="1"/>
</dbReference>
<evidence type="ECO:0000256" key="3">
    <source>
        <dbReference type="ARBA" id="ARBA00022729"/>
    </source>
</evidence>
<dbReference type="CDD" id="cd08492">
    <property type="entry name" value="PBP2_NikA_DppA_OppA_like_15"/>
    <property type="match status" value="1"/>
</dbReference>
<dbReference type="Proteomes" id="UP000001937">
    <property type="component" value="Chromosome"/>
</dbReference>
<dbReference type="AlphaFoldDB" id="Q2J9B5"/>
<keyword evidence="7" id="KW-1185">Reference proteome</keyword>
<dbReference type="PIRSF" id="PIRSF002741">
    <property type="entry name" value="MppA"/>
    <property type="match status" value="1"/>
</dbReference>
<dbReference type="KEGG" id="fra:Francci3_2767"/>
<evidence type="ECO:0000256" key="2">
    <source>
        <dbReference type="ARBA" id="ARBA00022448"/>
    </source>
</evidence>
<dbReference type="GO" id="GO:0015833">
    <property type="term" value="P:peptide transport"/>
    <property type="evidence" value="ECO:0007669"/>
    <property type="project" value="TreeGrafter"/>
</dbReference>
<dbReference type="eggNOG" id="COG0747">
    <property type="taxonomic scope" value="Bacteria"/>
</dbReference>
<dbReference type="PANTHER" id="PTHR30290">
    <property type="entry name" value="PERIPLASMIC BINDING COMPONENT OF ABC TRANSPORTER"/>
    <property type="match status" value="1"/>
</dbReference>
<keyword evidence="2" id="KW-0813">Transport</keyword>
<gene>
    <name evidence="6" type="ordered locus">Francci3_2767</name>
</gene>
<dbReference type="OrthoDB" id="9046151at2"/>
<evidence type="ECO:0000313" key="6">
    <source>
        <dbReference type="EMBL" id="ABD12127.1"/>
    </source>
</evidence>
<dbReference type="PhylomeDB" id="Q2J9B5"/>
<proteinExistence type="inferred from homology"/>
<protein>
    <submittedName>
        <fullName evidence="6">Extracellular solute-binding protein, family 5</fullName>
    </submittedName>
</protein>
<sequence>MKRPRPRFHPAVRVAAVAAAAAMLGACASDPAPAGSTSANGAGGTPHRGGTLTFAVATEGDCLDPHVSPADVTAVIQRGVFDSLVTQQPGGGVGPWLATSWTVSADAKTFTFKLKDGVTFHDGTPFDAAAVKANFDHIAAKSTKSQYAVALLGPYVGTEVVDPHTAKVTFSKPYAAFLAAAATTYLGIESSKKIADAPDTLCSGGPNSVGTGPFRFTRYVKGSVAEFTRNDGYTSAPGGAKHTGAAYLDKLAIRFLPEDATRVSALRSGEIDAADGVPAQNVAAIEGDTSLRLLKVIPQNANYSIYFNTRRAPFSDERVRKAVQRAVDVDTIVKTVYAGQYARAWSTLTPKNIAYDRSLEKAFPHDVTAANKLLDEAGYTGRDADGYRTKNGARLVLDWPYVGAFNREQRDIVSQAVQADLKKVGIATKLYSMDSGAYTTQRNAGGYDLIAYSWGKSDPDLLRTLFASNLAFTQGGANSSGIAVPEVDDWLATGAGTTDLAARKKAYGQVQKYVIDHAYTLPIYVFTRTVGTASKVHDITFDADAFPLFYDSWVG</sequence>
<accession>Q2J9B5</accession>
<dbReference type="Gene3D" id="3.40.190.10">
    <property type="entry name" value="Periplasmic binding protein-like II"/>
    <property type="match status" value="1"/>
</dbReference>
<dbReference type="InterPro" id="IPR000914">
    <property type="entry name" value="SBP_5_dom"/>
</dbReference>
<evidence type="ECO:0000259" key="5">
    <source>
        <dbReference type="Pfam" id="PF00496"/>
    </source>
</evidence>
<dbReference type="EMBL" id="CP000249">
    <property type="protein sequence ID" value="ABD12127.1"/>
    <property type="molecule type" value="Genomic_DNA"/>
</dbReference>
<dbReference type="GO" id="GO:0042597">
    <property type="term" value="C:periplasmic space"/>
    <property type="evidence" value="ECO:0007669"/>
    <property type="project" value="UniProtKB-ARBA"/>
</dbReference>
<feature type="domain" description="Solute-binding protein family 5" evidence="5">
    <location>
        <begin position="93"/>
        <end position="460"/>
    </location>
</feature>
<dbReference type="PANTHER" id="PTHR30290:SF9">
    <property type="entry name" value="OLIGOPEPTIDE-BINDING PROTEIN APPA"/>
    <property type="match status" value="1"/>
</dbReference>
<organism evidence="6 7">
    <name type="scientific">Frankia casuarinae (strain DSM 45818 / CECT 9043 / HFP020203 / CcI3)</name>
    <dbReference type="NCBI Taxonomy" id="106370"/>
    <lineage>
        <taxon>Bacteria</taxon>
        <taxon>Bacillati</taxon>
        <taxon>Actinomycetota</taxon>
        <taxon>Actinomycetes</taxon>
        <taxon>Frankiales</taxon>
        <taxon>Frankiaceae</taxon>
        <taxon>Frankia</taxon>
    </lineage>
</organism>